<sequence>MSRFTRQYLRIPRVKTLLGLVNLQTGTELVSLALVFNKVTGFYGLLAILTGYQLSLLQLSTYLYSIVVLGLLAYLVPHIRKQSPFECLALAWLYILDTVINSAYTAAFGMTWYLANTAPVAVDAAAGDGSGKPGAKPEETATSMVLIVGLTLIRIYFSMVVMAYARMTLQQYTSRMEITERDGPFAEGLPGGQGRKGRLGRLMLVVGRGFWLEQGEQWAGKGRQVVAAEV</sequence>
<name>A0A8K0SS26_9HYPO</name>
<dbReference type="GO" id="GO:0070917">
    <property type="term" value="F:inositol phosphoceramide synthase regulator activity"/>
    <property type="evidence" value="ECO:0007669"/>
    <property type="project" value="InterPro"/>
</dbReference>
<protein>
    <submittedName>
        <fullName evidence="2">Inositolphosphorylceramide synthase subunit Kei1-domain-containing protein</fullName>
    </submittedName>
</protein>
<feature type="transmembrane region" description="Helical" evidence="1">
    <location>
        <begin position="88"/>
        <end position="115"/>
    </location>
</feature>
<dbReference type="InterPro" id="IPR013862">
    <property type="entry name" value="Kei1"/>
</dbReference>
<dbReference type="OrthoDB" id="9989112at2759"/>
<gene>
    <name evidence="2" type="ORF">B0I35DRAFT_407355</name>
</gene>
<reference evidence="2" key="1">
    <citation type="journal article" date="2021" name="Nat. Commun.">
        <title>Genetic determinants of endophytism in the Arabidopsis root mycobiome.</title>
        <authorList>
            <person name="Mesny F."/>
            <person name="Miyauchi S."/>
            <person name="Thiergart T."/>
            <person name="Pickel B."/>
            <person name="Atanasova L."/>
            <person name="Karlsson M."/>
            <person name="Huettel B."/>
            <person name="Barry K.W."/>
            <person name="Haridas S."/>
            <person name="Chen C."/>
            <person name="Bauer D."/>
            <person name="Andreopoulos W."/>
            <person name="Pangilinan J."/>
            <person name="LaButti K."/>
            <person name="Riley R."/>
            <person name="Lipzen A."/>
            <person name="Clum A."/>
            <person name="Drula E."/>
            <person name="Henrissat B."/>
            <person name="Kohler A."/>
            <person name="Grigoriev I.V."/>
            <person name="Martin F.M."/>
            <person name="Hacquard S."/>
        </authorList>
    </citation>
    <scope>NUCLEOTIDE SEQUENCE</scope>
    <source>
        <strain evidence="2">MPI-CAGE-CH-0235</strain>
    </source>
</reference>
<dbReference type="AlphaFoldDB" id="A0A8K0SS26"/>
<dbReference type="GO" id="GO:0006673">
    <property type="term" value="P:inositol phosphoceramide metabolic process"/>
    <property type="evidence" value="ECO:0007669"/>
    <property type="project" value="InterPro"/>
</dbReference>
<dbReference type="GO" id="GO:0000139">
    <property type="term" value="C:Golgi membrane"/>
    <property type="evidence" value="ECO:0007669"/>
    <property type="project" value="TreeGrafter"/>
</dbReference>
<evidence type="ECO:0000256" key="1">
    <source>
        <dbReference type="SAM" id="Phobius"/>
    </source>
</evidence>
<dbReference type="Proteomes" id="UP000813444">
    <property type="component" value="Unassembled WGS sequence"/>
</dbReference>
<dbReference type="EMBL" id="JAGPNK010000004">
    <property type="protein sequence ID" value="KAH7322944.1"/>
    <property type="molecule type" value="Genomic_DNA"/>
</dbReference>
<feature type="transmembrane region" description="Helical" evidence="1">
    <location>
        <begin position="56"/>
        <end position="76"/>
    </location>
</feature>
<dbReference type="PANTHER" id="PTHR28077:SF1">
    <property type="entry name" value="INOSITOL PHOSPHORYLCERAMIDE SYNTHASE REGULATORY SUBUNIT KEI1"/>
    <property type="match status" value="1"/>
</dbReference>
<accession>A0A8K0SS26</accession>
<dbReference type="Pfam" id="PF08552">
    <property type="entry name" value="Kei1"/>
    <property type="match status" value="2"/>
</dbReference>
<comment type="caution">
    <text evidence="2">The sequence shown here is derived from an EMBL/GenBank/DDBJ whole genome shotgun (WGS) entry which is preliminary data.</text>
</comment>
<feature type="transmembrane region" description="Helical" evidence="1">
    <location>
        <begin position="144"/>
        <end position="165"/>
    </location>
</feature>
<dbReference type="PANTHER" id="PTHR28077">
    <property type="entry name" value="INOSITOL PHOSPHORYLCERAMIDE SYNTHASE REGULATORY SUBUNIT KEI1"/>
    <property type="match status" value="1"/>
</dbReference>
<dbReference type="GO" id="GO:0070916">
    <property type="term" value="C:inositol phosphoceramide synthase complex"/>
    <property type="evidence" value="ECO:0007669"/>
    <property type="project" value="TreeGrafter"/>
</dbReference>
<keyword evidence="1" id="KW-0812">Transmembrane</keyword>
<evidence type="ECO:0000313" key="2">
    <source>
        <dbReference type="EMBL" id="KAH7322944.1"/>
    </source>
</evidence>
<organism evidence="2 3">
    <name type="scientific">Stachybotrys elegans</name>
    <dbReference type="NCBI Taxonomy" id="80388"/>
    <lineage>
        <taxon>Eukaryota</taxon>
        <taxon>Fungi</taxon>
        <taxon>Dikarya</taxon>
        <taxon>Ascomycota</taxon>
        <taxon>Pezizomycotina</taxon>
        <taxon>Sordariomycetes</taxon>
        <taxon>Hypocreomycetidae</taxon>
        <taxon>Hypocreales</taxon>
        <taxon>Stachybotryaceae</taxon>
        <taxon>Stachybotrys</taxon>
    </lineage>
</organism>
<keyword evidence="1" id="KW-1133">Transmembrane helix</keyword>
<keyword evidence="1" id="KW-0472">Membrane</keyword>
<keyword evidence="3" id="KW-1185">Reference proteome</keyword>
<evidence type="ECO:0000313" key="3">
    <source>
        <dbReference type="Proteomes" id="UP000813444"/>
    </source>
</evidence>
<proteinExistence type="predicted"/>